<feature type="chain" id="PRO_5012230046" evidence="2">
    <location>
        <begin position="21"/>
        <end position="188"/>
    </location>
</feature>
<proteinExistence type="predicted"/>
<evidence type="ECO:0000313" key="4">
    <source>
        <dbReference type="Proteomes" id="UP000185003"/>
    </source>
</evidence>
<evidence type="ECO:0000256" key="2">
    <source>
        <dbReference type="SAM" id="SignalP"/>
    </source>
</evidence>
<feature type="signal peptide" evidence="2">
    <location>
        <begin position="1"/>
        <end position="20"/>
    </location>
</feature>
<keyword evidence="4" id="KW-1185">Reference proteome</keyword>
<dbReference type="EMBL" id="FSRA01000002">
    <property type="protein sequence ID" value="SIO55174.1"/>
    <property type="molecule type" value="Genomic_DNA"/>
</dbReference>
<sequence length="188" mass="22114">MKKLLITFLLLAGFQSFTTAQETAPGHPDKDFKFQFPGTNLHGLAQLPQPRRDSMLLAFTKFDPAQISFSGTGISESLQKQFRSVLLEMMEVVKNVIKEPATVSDMEKKMNALSRKMEGLQEDMAYEMELVELKKEYEEDVKQRMKEYEDGKYETKKEKKVAKRELDQELRDRKHEFEEDRIRLRKER</sequence>
<name>A0A1N6KF16_9BACT</name>
<dbReference type="AlphaFoldDB" id="A0A1N6KF16"/>
<evidence type="ECO:0000256" key="1">
    <source>
        <dbReference type="SAM" id="MobiDB-lite"/>
    </source>
</evidence>
<reference evidence="3 4" key="1">
    <citation type="submission" date="2016-11" db="EMBL/GenBank/DDBJ databases">
        <authorList>
            <person name="Jaros S."/>
            <person name="Januszkiewicz K."/>
            <person name="Wedrychowicz H."/>
        </authorList>
    </citation>
    <scope>NUCLEOTIDE SEQUENCE [LARGE SCALE GENOMIC DNA]</scope>
    <source>
        <strain evidence="3 4">DSM 24787</strain>
    </source>
</reference>
<feature type="region of interest" description="Disordered" evidence="1">
    <location>
        <begin position="146"/>
        <end position="170"/>
    </location>
</feature>
<dbReference type="OrthoDB" id="670645at2"/>
<organism evidence="3 4">
    <name type="scientific">Chitinophaga niabensis</name>
    <dbReference type="NCBI Taxonomy" id="536979"/>
    <lineage>
        <taxon>Bacteria</taxon>
        <taxon>Pseudomonadati</taxon>
        <taxon>Bacteroidota</taxon>
        <taxon>Chitinophagia</taxon>
        <taxon>Chitinophagales</taxon>
        <taxon>Chitinophagaceae</taxon>
        <taxon>Chitinophaga</taxon>
    </lineage>
</organism>
<dbReference type="Proteomes" id="UP000185003">
    <property type="component" value="Unassembled WGS sequence"/>
</dbReference>
<gene>
    <name evidence="3" type="ORF">SAMN04488055_5733</name>
</gene>
<keyword evidence="2" id="KW-0732">Signal</keyword>
<accession>A0A1N6KF16</accession>
<evidence type="ECO:0000313" key="3">
    <source>
        <dbReference type="EMBL" id="SIO55174.1"/>
    </source>
</evidence>
<protein>
    <submittedName>
        <fullName evidence="3">Uncharacterized protein</fullName>
    </submittedName>
</protein>
<dbReference type="RefSeq" id="WP_074242930.1">
    <property type="nucleotide sequence ID" value="NZ_FSRA01000002.1"/>
</dbReference>